<accession>A0A8S9ZXN7</accession>
<gene>
    <name evidence="3" type="ORF">Mgra_00002511</name>
</gene>
<evidence type="ECO:0008006" key="5">
    <source>
        <dbReference type="Google" id="ProtNLM"/>
    </source>
</evidence>
<keyword evidence="4" id="KW-1185">Reference proteome</keyword>
<dbReference type="Proteomes" id="UP000605970">
    <property type="component" value="Unassembled WGS sequence"/>
</dbReference>
<dbReference type="EMBL" id="JABEBT010000015">
    <property type="protein sequence ID" value="KAF7638058.1"/>
    <property type="molecule type" value="Genomic_DNA"/>
</dbReference>
<comment type="caution">
    <text evidence="3">The sequence shown here is derived from an EMBL/GenBank/DDBJ whole genome shotgun (WGS) entry which is preliminary data.</text>
</comment>
<keyword evidence="2" id="KW-1133">Transmembrane helix</keyword>
<evidence type="ECO:0000313" key="4">
    <source>
        <dbReference type="Proteomes" id="UP000605970"/>
    </source>
</evidence>
<name>A0A8S9ZXN7_9BILA</name>
<proteinExistence type="predicted"/>
<reference evidence="3" key="1">
    <citation type="journal article" date="2020" name="Ecol. Evol.">
        <title>Genome structure and content of the rice root-knot nematode (Meloidogyne graminicola).</title>
        <authorList>
            <person name="Phan N.T."/>
            <person name="Danchin E.G.J."/>
            <person name="Klopp C."/>
            <person name="Perfus-Barbeoch L."/>
            <person name="Kozlowski D.K."/>
            <person name="Koutsovoulos G.D."/>
            <person name="Lopez-Roques C."/>
            <person name="Bouchez O."/>
            <person name="Zahm M."/>
            <person name="Besnard G."/>
            <person name="Bellafiore S."/>
        </authorList>
    </citation>
    <scope>NUCLEOTIDE SEQUENCE</scope>
    <source>
        <strain evidence="3">VN-18</strain>
    </source>
</reference>
<keyword evidence="2" id="KW-0812">Transmembrane</keyword>
<evidence type="ECO:0000256" key="2">
    <source>
        <dbReference type="SAM" id="Phobius"/>
    </source>
</evidence>
<feature type="region of interest" description="Disordered" evidence="1">
    <location>
        <begin position="97"/>
        <end position="118"/>
    </location>
</feature>
<protein>
    <recommendedName>
        <fullName evidence="5">Transmembrane protein</fullName>
    </recommendedName>
</protein>
<feature type="transmembrane region" description="Helical" evidence="2">
    <location>
        <begin position="47"/>
        <end position="73"/>
    </location>
</feature>
<sequence length="183" mass="21526">MLNIISKCKSLQKSNKNPRIFTKKNIAPQILTNTKSIYIFNYPFLNILFLLFIIYLFYIYLIIYFLFYLFFFLNYKTESNDKKQSLTTNINLSNSSVNEKEKREVPLKKKNEEESSQSSLLVETSGQINGRLKTEIKENSNIISQINLINLESNNNNIKEKATESEFNKTNFQKGNNRKIFCE</sequence>
<organism evidence="3 4">
    <name type="scientific">Meloidogyne graminicola</name>
    <dbReference type="NCBI Taxonomy" id="189291"/>
    <lineage>
        <taxon>Eukaryota</taxon>
        <taxon>Metazoa</taxon>
        <taxon>Ecdysozoa</taxon>
        <taxon>Nematoda</taxon>
        <taxon>Chromadorea</taxon>
        <taxon>Rhabditida</taxon>
        <taxon>Tylenchina</taxon>
        <taxon>Tylenchomorpha</taxon>
        <taxon>Tylenchoidea</taxon>
        <taxon>Meloidogynidae</taxon>
        <taxon>Meloidogyninae</taxon>
        <taxon>Meloidogyne</taxon>
    </lineage>
</organism>
<keyword evidence="2" id="KW-0472">Membrane</keyword>
<dbReference type="AlphaFoldDB" id="A0A8S9ZXN7"/>
<feature type="compositionally biased region" description="Basic and acidic residues" evidence="1">
    <location>
        <begin position="98"/>
        <end position="113"/>
    </location>
</feature>
<evidence type="ECO:0000313" key="3">
    <source>
        <dbReference type="EMBL" id="KAF7638058.1"/>
    </source>
</evidence>
<evidence type="ECO:0000256" key="1">
    <source>
        <dbReference type="SAM" id="MobiDB-lite"/>
    </source>
</evidence>